<organism evidence="1">
    <name type="scientific">viral metagenome</name>
    <dbReference type="NCBI Taxonomy" id="1070528"/>
    <lineage>
        <taxon>unclassified sequences</taxon>
        <taxon>metagenomes</taxon>
        <taxon>organismal metagenomes</taxon>
    </lineage>
</organism>
<name>A0A6M3LN41_9ZZZZ</name>
<gene>
    <name evidence="1" type="ORF">MM415B03959_0003</name>
</gene>
<proteinExistence type="predicted"/>
<dbReference type="EMBL" id="MT143208">
    <property type="protein sequence ID" value="QJA94155.1"/>
    <property type="molecule type" value="Genomic_DNA"/>
</dbReference>
<evidence type="ECO:0000313" key="1">
    <source>
        <dbReference type="EMBL" id="QJA94155.1"/>
    </source>
</evidence>
<sequence length="89" mass="10682">MKFRPGDVIKYIGATDDRNTPRYGGKFGHVTGVVLANYSEKFYRLYHNDPTMLKIRWFNGVENGYPRSWWDEFRYVSRHSQQLNLFKED</sequence>
<accession>A0A6M3LN41</accession>
<dbReference type="AlphaFoldDB" id="A0A6M3LN41"/>
<protein>
    <submittedName>
        <fullName evidence="1">Uncharacterized protein</fullName>
    </submittedName>
</protein>
<reference evidence="1" key="1">
    <citation type="submission" date="2020-03" db="EMBL/GenBank/DDBJ databases">
        <title>The deep terrestrial virosphere.</title>
        <authorList>
            <person name="Holmfeldt K."/>
            <person name="Nilsson E."/>
            <person name="Simone D."/>
            <person name="Lopez-Fernandez M."/>
            <person name="Wu X."/>
            <person name="de Brujin I."/>
            <person name="Lundin D."/>
            <person name="Andersson A."/>
            <person name="Bertilsson S."/>
            <person name="Dopson M."/>
        </authorList>
    </citation>
    <scope>NUCLEOTIDE SEQUENCE</scope>
    <source>
        <strain evidence="1">MM415B03959</strain>
    </source>
</reference>